<feature type="signal peptide" evidence="1">
    <location>
        <begin position="1"/>
        <end position="24"/>
    </location>
</feature>
<evidence type="ECO:0000313" key="3">
    <source>
        <dbReference type="Proteomes" id="UP000198339"/>
    </source>
</evidence>
<protein>
    <submittedName>
        <fullName evidence="2">Uncharacterized protein</fullName>
    </submittedName>
</protein>
<gene>
    <name evidence="2" type="ORF">SAMN06295955_101814</name>
</gene>
<feature type="chain" id="PRO_5012941141" evidence="1">
    <location>
        <begin position="25"/>
        <end position="240"/>
    </location>
</feature>
<name>A0A239ELA4_9SPHN</name>
<dbReference type="EMBL" id="FZPA01000001">
    <property type="protein sequence ID" value="SNS44823.1"/>
    <property type="molecule type" value="Genomic_DNA"/>
</dbReference>
<accession>A0A239ELA4</accession>
<evidence type="ECO:0000313" key="2">
    <source>
        <dbReference type="EMBL" id="SNS44823.1"/>
    </source>
</evidence>
<dbReference type="Proteomes" id="UP000198339">
    <property type="component" value="Unassembled WGS sequence"/>
</dbReference>
<evidence type="ECO:0000256" key="1">
    <source>
        <dbReference type="SAM" id="SignalP"/>
    </source>
</evidence>
<dbReference type="AlphaFoldDB" id="A0A239ELA4"/>
<dbReference type="RefSeq" id="WP_089214638.1">
    <property type="nucleotide sequence ID" value="NZ_FZPA01000001.1"/>
</dbReference>
<sequence>MRSKAIWTLGAGAMLLAAAAAASAFEPPVGSRLGNRLTPSASSNTDETRTAFRLAECQANMHGDQVRDILDAPNEDRAMRAYKALEHEESCYLDVYVDSRAEGVRASMSKASYRGMLAEGILKKDKRAATLAPLPLQPVYERPWTALTGRPPSVDEMAICVADVDPAGIMAVLATLPQSREERGAFSGLSEAMGKCLQNGIELSADALALRTAFAEALYHRAYAPQATAADGSGAKGISE</sequence>
<keyword evidence="1" id="KW-0732">Signal</keyword>
<organism evidence="2 3">
    <name type="scientific">Sphingopyxis indica</name>
    <dbReference type="NCBI Taxonomy" id="436663"/>
    <lineage>
        <taxon>Bacteria</taxon>
        <taxon>Pseudomonadati</taxon>
        <taxon>Pseudomonadota</taxon>
        <taxon>Alphaproteobacteria</taxon>
        <taxon>Sphingomonadales</taxon>
        <taxon>Sphingomonadaceae</taxon>
        <taxon>Sphingopyxis</taxon>
    </lineage>
</organism>
<reference evidence="2 3" key="1">
    <citation type="submission" date="2017-06" db="EMBL/GenBank/DDBJ databases">
        <authorList>
            <person name="Kim H.J."/>
            <person name="Triplett B.A."/>
        </authorList>
    </citation>
    <scope>NUCLEOTIDE SEQUENCE [LARGE SCALE GENOMIC DNA]</scope>
    <source>
        <strain evidence="2 3">DS15</strain>
    </source>
</reference>
<dbReference type="OrthoDB" id="7567502at2"/>
<keyword evidence="3" id="KW-1185">Reference proteome</keyword>
<proteinExistence type="predicted"/>